<name>A0A7X0SR31_9BACL</name>
<dbReference type="EMBL" id="JACJVO010000019">
    <property type="protein sequence ID" value="MBB6732333.1"/>
    <property type="molecule type" value="Genomic_DNA"/>
</dbReference>
<dbReference type="RefSeq" id="WP_185130003.1">
    <property type="nucleotide sequence ID" value="NZ_JACJVO010000019.1"/>
</dbReference>
<sequence length="54" mass="6385">MIIGVIIILLLIFILGSLSSTYLIQKKQLENQERIISRLDLLWKEINLMKEEKE</sequence>
<evidence type="ECO:0000313" key="2">
    <source>
        <dbReference type="Proteomes" id="UP000564644"/>
    </source>
</evidence>
<gene>
    <name evidence="1" type="ORF">H7C18_15540</name>
</gene>
<evidence type="ECO:0000313" key="1">
    <source>
        <dbReference type="EMBL" id="MBB6732333.1"/>
    </source>
</evidence>
<proteinExistence type="predicted"/>
<reference evidence="1 2" key="1">
    <citation type="submission" date="2020-08" db="EMBL/GenBank/DDBJ databases">
        <title>Cohnella phylogeny.</title>
        <authorList>
            <person name="Dunlap C."/>
        </authorList>
    </citation>
    <scope>NUCLEOTIDE SEQUENCE [LARGE SCALE GENOMIC DNA]</scope>
    <source>
        <strain evidence="1 2">CBP 2801</strain>
    </source>
</reference>
<keyword evidence="2" id="KW-1185">Reference proteome</keyword>
<comment type="caution">
    <text evidence="1">The sequence shown here is derived from an EMBL/GenBank/DDBJ whole genome shotgun (WGS) entry which is preliminary data.</text>
</comment>
<dbReference type="AlphaFoldDB" id="A0A7X0SR31"/>
<accession>A0A7X0SR31</accession>
<organism evidence="1 2">
    <name type="scientific">Cohnella zeiphila</name>
    <dbReference type="NCBI Taxonomy" id="2761120"/>
    <lineage>
        <taxon>Bacteria</taxon>
        <taxon>Bacillati</taxon>
        <taxon>Bacillota</taxon>
        <taxon>Bacilli</taxon>
        <taxon>Bacillales</taxon>
        <taxon>Paenibacillaceae</taxon>
        <taxon>Cohnella</taxon>
    </lineage>
</organism>
<protein>
    <submittedName>
        <fullName evidence="1">Uncharacterized protein</fullName>
    </submittedName>
</protein>
<dbReference type="Proteomes" id="UP000564644">
    <property type="component" value="Unassembled WGS sequence"/>
</dbReference>